<proteinExistence type="predicted"/>
<dbReference type="AlphaFoldDB" id="A0AAJ0AY72"/>
<keyword evidence="3" id="KW-1185">Reference proteome</keyword>
<evidence type="ECO:0000313" key="2">
    <source>
        <dbReference type="EMBL" id="KAK1700494.1"/>
    </source>
</evidence>
<feature type="transmembrane region" description="Helical" evidence="1">
    <location>
        <begin position="224"/>
        <end position="246"/>
    </location>
</feature>
<gene>
    <name evidence="2" type="ORF">BDP55DRAFT_643161</name>
</gene>
<keyword evidence="1" id="KW-1133">Transmembrane helix</keyword>
<accession>A0AAJ0AY72</accession>
<evidence type="ECO:0000256" key="1">
    <source>
        <dbReference type="SAM" id="Phobius"/>
    </source>
</evidence>
<dbReference type="GeneID" id="85458019"/>
<reference evidence="2" key="1">
    <citation type="submission" date="2021-06" db="EMBL/GenBank/DDBJ databases">
        <title>Comparative genomics, transcriptomics and evolutionary studies reveal genomic signatures of adaptation to plant cell wall in hemibiotrophic fungi.</title>
        <authorList>
            <consortium name="DOE Joint Genome Institute"/>
            <person name="Baroncelli R."/>
            <person name="Diaz J.F."/>
            <person name="Benocci T."/>
            <person name="Peng M."/>
            <person name="Battaglia E."/>
            <person name="Haridas S."/>
            <person name="Andreopoulos W."/>
            <person name="Labutti K."/>
            <person name="Pangilinan J."/>
            <person name="Floch G.L."/>
            <person name="Makela M.R."/>
            <person name="Henrissat B."/>
            <person name="Grigoriev I.V."/>
            <person name="Crouch J.A."/>
            <person name="De Vries R.P."/>
            <person name="Sukno S.A."/>
            <person name="Thon M.R."/>
        </authorList>
    </citation>
    <scope>NUCLEOTIDE SEQUENCE</scope>
    <source>
        <strain evidence="2">CBS 193.32</strain>
    </source>
</reference>
<sequence length="247" mass="28367">MQGASATRPMTAMRKDWLRFAPNPSSPLSRIQTSRPTSPLSISQCSHLQIDCQTLSYLSIPTYLQYESITHSLIHSRAEHSFRSPTPTRRTGATPPLPILLSTEQTTRRGGPSRSIWYLLQEPVPNYFQLPRFVLPTVLAPSQDFVRPTKDHRHTLSLCFPMPTTLCDWLGEWRGWRVTLTALTFFTLSVNWPGPEVRGTSLETDVRRLVQGRLLAEHCRWRPWPSFCLATCFFILMLCPDLFFFCL</sequence>
<keyword evidence="1" id="KW-0472">Membrane</keyword>
<protein>
    <submittedName>
        <fullName evidence="2">Uncharacterized protein</fullName>
    </submittedName>
</protein>
<evidence type="ECO:0000313" key="3">
    <source>
        <dbReference type="Proteomes" id="UP001224890"/>
    </source>
</evidence>
<dbReference type="EMBL" id="JAHMHR010000002">
    <property type="protein sequence ID" value="KAK1700494.1"/>
    <property type="molecule type" value="Genomic_DNA"/>
</dbReference>
<name>A0AAJ0AY72_9PEZI</name>
<dbReference type="Proteomes" id="UP001224890">
    <property type="component" value="Unassembled WGS sequence"/>
</dbReference>
<organism evidence="2 3">
    <name type="scientific">Colletotrichum godetiae</name>
    <dbReference type="NCBI Taxonomy" id="1209918"/>
    <lineage>
        <taxon>Eukaryota</taxon>
        <taxon>Fungi</taxon>
        <taxon>Dikarya</taxon>
        <taxon>Ascomycota</taxon>
        <taxon>Pezizomycotina</taxon>
        <taxon>Sordariomycetes</taxon>
        <taxon>Hypocreomycetidae</taxon>
        <taxon>Glomerellales</taxon>
        <taxon>Glomerellaceae</taxon>
        <taxon>Colletotrichum</taxon>
        <taxon>Colletotrichum acutatum species complex</taxon>
    </lineage>
</organism>
<keyword evidence="1" id="KW-0812">Transmembrane</keyword>
<dbReference type="RefSeq" id="XP_060436251.1">
    <property type="nucleotide sequence ID" value="XM_060573493.1"/>
</dbReference>
<comment type="caution">
    <text evidence="2">The sequence shown here is derived from an EMBL/GenBank/DDBJ whole genome shotgun (WGS) entry which is preliminary data.</text>
</comment>